<keyword evidence="1" id="KW-0233">DNA recombination</keyword>
<dbReference type="InterPro" id="IPR002104">
    <property type="entry name" value="Integrase_catalytic"/>
</dbReference>
<dbReference type="EMBL" id="CP002117">
    <property type="protein sequence ID" value="ADN37074.1"/>
    <property type="molecule type" value="Genomic_DNA"/>
</dbReference>
<feature type="domain" description="Tyr recombinase" evidence="2">
    <location>
        <begin position="156"/>
        <end position="352"/>
    </location>
</feature>
<protein>
    <submittedName>
        <fullName evidence="3">Integrase family protein</fullName>
    </submittedName>
</protein>
<dbReference type="PANTHER" id="PTHR30349:SF87">
    <property type="entry name" value="TRANSPOSASE A"/>
    <property type="match status" value="1"/>
</dbReference>
<evidence type="ECO:0000313" key="3">
    <source>
        <dbReference type="EMBL" id="ADN37074.1"/>
    </source>
</evidence>
<reference evidence="3 4" key="1">
    <citation type="journal article" date="2010" name="Stand. Genomic Sci.">
        <title>Complete genome sequence of Methanoplanus petrolearius type strain (SEBR 4847).</title>
        <authorList>
            <person name="Brambilla E."/>
            <person name="Djao O.D."/>
            <person name="Daligault H."/>
            <person name="Lapidus A."/>
            <person name="Lucas S."/>
            <person name="Hammon N."/>
            <person name="Nolan M."/>
            <person name="Tice H."/>
            <person name="Cheng J.F."/>
            <person name="Han C."/>
            <person name="Tapia R."/>
            <person name="Goodwin L."/>
            <person name="Pitluck S."/>
            <person name="Liolios K."/>
            <person name="Ivanova N."/>
            <person name="Mavromatis K."/>
            <person name="Mikhailova N."/>
            <person name="Pati A."/>
            <person name="Chen A."/>
            <person name="Palaniappan K."/>
            <person name="Land M."/>
            <person name="Hauser L."/>
            <person name="Chang Y.J."/>
            <person name="Jeffries C.D."/>
            <person name="Rohde M."/>
            <person name="Spring S."/>
            <person name="Sikorski J."/>
            <person name="Goker M."/>
            <person name="Woyke T."/>
            <person name="Bristow J."/>
            <person name="Eisen J.A."/>
            <person name="Markowitz V."/>
            <person name="Hugenholtz P."/>
            <person name="Kyrpides N.C."/>
            <person name="Klenk H.P."/>
        </authorList>
    </citation>
    <scope>NUCLEOTIDE SEQUENCE [LARGE SCALE GENOMIC DNA]</scope>
    <source>
        <strain evidence="4">DSM 11571 / OCM 486 / SEBR 4847</strain>
    </source>
</reference>
<dbReference type="STRING" id="679926.Mpet_2327"/>
<dbReference type="Gene3D" id="1.10.443.10">
    <property type="entry name" value="Intergrase catalytic core"/>
    <property type="match status" value="1"/>
</dbReference>
<dbReference type="eggNOG" id="arCOG01242">
    <property type="taxonomic scope" value="Archaea"/>
</dbReference>
<dbReference type="GO" id="GO:0003677">
    <property type="term" value="F:DNA binding"/>
    <property type="evidence" value="ECO:0007669"/>
    <property type="project" value="InterPro"/>
</dbReference>
<dbReference type="OrthoDB" id="3343at2157"/>
<organism evidence="3 4">
    <name type="scientific">Methanolacinia petrolearia (strain DSM 11571 / OCM 486 / SEBR 4847)</name>
    <name type="common">Methanoplanus petrolearius</name>
    <dbReference type="NCBI Taxonomy" id="679926"/>
    <lineage>
        <taxon>Archaea</taxon>
        <taxon>Methanobacteriati</taxon>
        <taxon>Methanobacteriota</taxon>
        <taxon>Stenosarchaea group</taxon>
        <taxon>Methanomicrobia</taxon>
        <taxon>Methanomicrobiales</taxon>
        <taxon>Methanomicrobiaceae</taxon>
        <taxon>Methanolacinia</taxon>
    </lineage>
</organism>
<dbReference type="HOGENOM" id="CLU_027562_2_2_2"/>
<dbReference type="KEGG" id="mpi:Mpet_2327"/>
<dbReference type="GeneID" id="9744813"/>
<dbReference type="AlphaFoldDB" id="E1RD91"/>
<proteinExistence type="predicted"/>
<dbReference type="GO" id="GO:0006310">
    <property type="term" value="P:DNA recombination"/>
    <property type="evidence" value="ECO:0007669"/>
    <property type="project" value="UniProtKB-KW"/>
</dbReference>
<dbReference type="Pfam" id="PF00589">
    <property type="entry name" value="Phage_integrase"/>
    <property type="match status" value="1"/>
</dbReference>
<evidence type="ECO:0000313" key="4">
    <source>
        <dbReference type="Proteomes" id="UP000006565"/>
    </source>
</evidence>
<accession>E1RD91</accession>
<dbReference type="CDD" id="cd00397">
    <property type="entry name" value="DNA_BRE_C"/>
    <property type="match status" value="1"/>
</dbReference>
<gene>
    <name evidence="3" type="ordered locus">Mpet_2327</name>
</gene>
<dbReference type="PANTHER" id="PTHR30349">
    <property type="entry name" value="PHAGE INTEGRASE-RELATED"/>
    <property type="match status" value="1"/>
</dbReference>
<name>E1RD91_METP4</name>
<dbReference type="GO" id="GO:0015074">
    <property type="term" value="P:DNA integration"/>
    <property type="evidence" value="ECO:0007669"/>
    <property type="project" value="InterPro"/>
</dbReference>
<sequence>MAKSVFHRGESVYNGNRSIQKHQDSGELSESDTELIKKYISERQATRHIGEGRSNKITFCLVGWKRFLTKPDPDNSEISIPINYKDLTISDLYRGINNLKNGTSSKGKPFKRNTIHDHIVILKGFLRWLTDEGYIDIPDKKINEISAPGTDFDTTLPEDIITKDEIIQLIKACDNSRDRALIAVHYQTAARPAETAHLRWGDITLDEYGAEVRVTDRKRAHQKGTTYRYPYITWATPYLAAWMNDYVSPEGLGLAVQGSTGKPPSNDLVFLTSRGTMIDYIRFTRIIDKAKERAGIKKRITPHLFRKSRITHMLAEGYSETTVKEIAWGNAGTGMIRTYSKLSKADIRNEILDRAGIIKKAEVAPPILPRTCYKCDTQNAPTAEYCNKCGEPLTDEAKNRQAEKVDRVFTEIDEDPRLKIINEKLAAFKQELLKEIQ</sequence>
<evidence type="ECO:0000259" key="2">
    <source>
        <dbReference type="PROSITE" id="PS51898"/>
    </source>
</evidence>
<dbReference type="SUPFAM" id="SSF56349">
    <property type="entry name" value="DNA breaking-rejoining enzymes"/>
    <property type="match status" value="1"/>
</dbReference>
<dbReference type="InterPro" id="IPR050090">
    <property type="entry name" value="Tyrosine_recombinase_XerCD"/>
</dbReference>
<dbReference type="PROSITE" id="PS51898">
    <property type="entry name" value="TYR_RECOMBINASE"/>
    <property type="match status" value="1"/>
</dbReference>
<dbReference type="RefSeq" id="WP_013330251.1">
    <property type="nucleotide sequence ID" value="NC_014507.1"/>
</dbReference>
<dbReference type="InterPro" id="IPR013762">
    <property type="entry name" value="Integrase-like_cat_sf"/>
</dbReference>
<dbReference type="InterPro" id="IPR011010">
    <property type="entry name" value="DNA_brk_join_enz"/>
</dbReference>
<evidence type="ECO:0000256" key="1">
    <source>
        <dbReference type="ARBA" id="ARBA00023172"/>
    </source>
</evidence>
<dbReference type="Proteomes" id="UP000006565">
    <property type="component" value="Chromosome"/>
</dbReference>
<keyword evidence="4" id="KW-1185">Reference proteome</keyword>